<dbReference type="FunFam" id="3.60.110.10:FF:000012">
    <property type="entry name" value="N-carbamoylputrescine amidohydrolase, putative"/>
    <property type="match status" value="1"/>
</dbReference>
<dbReference type="PANTHER" id="PTHR43674">
    <property type="entry name" value="NITRILASE C965.09-RELATED"/>
    <property type="match status" value="1"/>
</dbReference>
<dbReference type="CDD" id="cd07573">
    <property type="entry name" value="CPA"/>
    <property type="match status" value="1"/>
</dbReference>
<dbReference type="EC" id="3.5.1.53" evidence="4"/>
<accession>A0A7I4EY57</accession>
<dbReference type="Gramene" id="Pp3c18_8260V3.2">
    <property type="protein sequence ID" value="PAC:32982787.CDS.1"/>
    <property type="gene ID" value="Pp3c18_8260"/>
</dbReference>
<keyword evidence="1" id="KW-0378">Hydrolase</keyword>
<reference evidence="7 8" key="2">
    <citation type="journal article" date="2018" name="Plant J.">
        <title>The Physcomitrella patens chromosome-scale assembly reveals moss genome structure and evolution.</title>
        <authorList>
            <person name="Lang D."/>
            <person name="Ullrich K.K."/>
            <person name="Murat F."/>
            <person name="Fuchs J."/>
            <person name="Jenkins J."/>
            <person name="Haas F.B."/>
            <person name="Piednoel M."/>
            <person name="Gundlach H."/>
            <person name="Van Bel M."/>
            <person name="Meyberg R."/>
            <person name="Vives C."/>
            <person name="Morata J."/>
            <person name="Symeonidi A."/>
            <person name="Hiss M."/>
            <person name="Muchero W."/>
            <person name="Kamisugi Y."/>
            <person name="Saleh O."/>
            <person name="Blanc G."/>
            <person name="Decker E.L."/>
            <person name="van Gessel N."/>
            <person name="Grimwood J."/>
            <person name="Hayes R.D."/>
            <person name="Graham S.W."/>
            <person name="Gunter L.E."/>
            <person name="McDaniel S.F."/>
            <person name="Hoernstein S.N.W."/>
            <person name="Larsson A."/>
            <person name="Li F.W."/>
            <person name="Perroud P.F."/>
            <person name="Phillips J."/>
            <person name="Ranjan P."/>
            <person name="Rokshar D.S."/>
            <person name="Rothfels C.J."/>
            <person name="Schneider L."/>
            <person name="Shu S."/>
            <person name="Stevenson D.W."/>
            <person name="Thummler F."/>
            <person name="Tillich M."/>
            <person name="Villarreal Aguilar J.C."/>
            <person name="Widiez T."/>
            <person name="Wong G.K."/>
            <person name="Wymore A."/>
            <person name="Zhang Y."/>
            <person name="Zimmer A.D."/>
            <person name="Quatrano R.S."/>
            <person name="Mayer K.F.X."/>
            <person name="Goodstein D."/>
            <person name="Casacuberta J.M."/>
            <person name="Vandepoele K."/>
            <person name="Reski R."/>
            <person name="Cuming A.C."/>
            <person name="Tuskan G.A."/>
            <person name="Maumus F."/>
            <person name="Salse J."/>
            <person name="Schmutz J."/>
            <person name="Rensing S.A."/>
        </authorList>
    </citation>
    <scope>NUCLEOTIDE SEQUENCE [LARGE SCALE GENOMIC DNA]</scope>
    <source>
        <strain evidence="7 8">cv. Gransden 2004</strain>
    </source>
</reference>
<dbReference type="RefSeq" id="XP_024403146.2">
    <property type="nucleotide sequence ID" value="XM_024547378.2"/>
</dbReference>
<evidence type="ECO:0000313" key="8">
    <source>
        <dbReference type="Proteomes" id="UP000006727"/>
    </source>
</evidence>
<dbReference type="GeneID" id="112295592"/>
<evidence type="ECO:0000313" key="7">
    <source>
        <dbReference type="EnsemblPlants" id="PAC:32982787.CDS.1"/>
    </source>
</evidence>
<evidence type="ECO:0000259" key="6">
    <source>
        <dbReference type="PROSITE" id="PS50263"/>
    </source>
</evidence>
<dbReference type="InParanoid" id="A0A7I4EY57"/>
<dbReference type="FunCoup" id="A0A7I4EY57">
    <property type="interactions" value="533"/>
</dbReference>
<dbReference type="Proteomes" id="UP000006727">
    <property type="component" value="Chromosome 18"/>
</dbReference>
<keyword evidence="8" id="KW-1185">Reference proteome</keyword>
<dbReference type="SUPFAM" id="SSF56317">
    <property type="entry name" value="Carbon-nitrogen hydrolase"/>
    <property type="match status" value="1"/>
</dbReference>
<evidence type="ECO:0000256" key="5">
    <source>
        <dbReference type="ARBA" id="ARBA00074270"/>
    </source>
</evidence>
<dbReference type="GO" id="GO:0033388">
    <property type="term" value="P:putrescine biosynthetic process from arginine"/>
    <property type="evidence" value="ECO:0000318"/>
    <property type="project" value="GO_Central"/>
</dbReference>
<dbReference type="AlphaFoldDB" id="A0A7I4EY57"/>
<dbReference type="Gene3D" id="3.60.110.10">
    <property type="entry name" value="Carbon-nitrogen hydrolase"/>
    <property type="match status" value="1"/>
</dbReference>
<dbReference type="EMBL" id="ABEU02000018">
    <property type="status" value="NOT_ANNOTATED_CDS"/>
    <property type="molecule type" value="Genomic_DNA"/>
</dbReference>
<evidence type="ECO:0000256" key="1">
    <source>
        <dbReference type="ARBA" id="ARBA00022801"/>
    </source>
</evidence>
<evidence type="ECO:0000256" key="4">
    <source>
        <dbReference type="ARBA" id="ARBA00066800"/>
    </source>
</evidence>
<feature type="domain" description="CN hydrolase" evidence="6">
    <location>
        <begin position="100"/>
        <end position="358"/>
    </location>
</feature>
<sequence length="389" mass="42634">MVPREITLRRSPLAAKQRGHAPHRPACRPALPLAQASLKLAPLVVIPAPKANCSAVCSAVEAHAIGRRRLCLSFVFFSLGGGVWCSCSSGGETMGPDRVVGVAALQFACSDDVESNVSKAETLVRDAHAQGANIVLIQELFEGYYFCQAQREDYFARSHPREGHPTIERMQRLAKELGVVIPVSFFEEANNAHYNSIVVIDADGTDLGVYRKSHIPDGPGYQEKFYFNPGDTGFKVFKTKFATIGVGICWDQWFPEAARAMALMGAEVLFYPTAIGSEPQDGDLDSSEHWRRVMQGHAGANLVPLVASNRIGQEIIETERGPSKIAFYGTSFIAGPTGEIVASADNKSEKVLVAKFDLNKIKVKRHSWGIFRDRRPELYKVLLTSDGQL</sequence>
<dbReference type="InterPro" id="IPR003010">
    <property type="entry name" value="C-N_Hydrolase"/>
</dbReference>
<dbReference type="InterPro" id="IPR017755">
    <property type="entry name" value="N-carbamoylputrescine_amidase"/>
</dbReference>
<gene>
    <name evidence="7" type="primary">LOC112295592</name>
</gene>
<dbReference type="InterPro" id="IPR036526">
    <property type="entry name" value="C-N_Hydrolase_sf"/>
</dbReference>
<dbReference type="PANTHER" id="PTHR43674:SF2">
    <property type="entry name" value="BETA-UREIDOPROPIONASE"/>
    <property type="match status" value="1"/>
</dbReference>
<dbReference type="NCBIfam" id="TIGR03381">
    <property type="entry name" value="agmatine_aguB"/>
    <property type="match status" value="1"/>
</dbReference>
<dbReference type="GO" id="GO:0050126">
    <property type="term" value="F:N-carbamoylputrescine amidase activity"/>
    <property type="evidence" value="ECO:0000318"/>
    <property type="project" value="GO_Central"/>
</dbReference>
<dbReference type="EnsemblPlants" id="Pp3c18_8260V3.2">
    <property type="protein sequence ID" value="PAC:32982787.CDS.1"/>
    <property type="gene ID" value="Pp3c18_8260"/>
</dbReference>
<comment type="similarity">
    <text evidence="2">Belongs to the carbon-nitrogen hydrolase superfamily.</text>
</comment>
<organism evidence="7 8">
    <name type="scientific">Physcomitrium patens</name>
    <name type="common">Spreading-leaved earth moss</name>
    <name type="synonym">Physcomitrella patens</name>
    <dbReference type="NCBI Taxonomy" id="3218"/>
    <lineage>
        <taxon>Eukaryota</taxon>
        <taxon>Viridiplantae</taxon>
        <taxon>Streptophyta</taxon>
        <taxon>Embryophyta</taxon>
        <taxon>Bryophyta</taxon>
        <taxon>Bryophytina</taxon>
        <taxon>Bryopsida</taxon>
        <taxon>Funariidae</taxon>
        <taxon>Funariales</taxon>
        <taxon>Funariaceae</taxon>
        <taxon>Physcomitrium</taxon>
    </lineage>
</organism>
<comment type="pathway">
    <text evidence="3">Amine and polyamine biosynthesis; putrescine biosynthesis via agmatine pathway; putrescine from N-carbamoylputrescine (amidase route): step 1/1.</text>
</comment>
<protein>
    <recommendedName>
        <fullName evidence="5">N-carbamoylputrescine amidase</fullName>
        <ecNumber evidence="4">3.5.1.53</ecNumber>
    </recommendedName>
</protein>
<proteinExistence type="inferred from homology"/>
<evidence type="ECO:0000256" key="3">
    <source>
        <dbReference type="ARBA" id="ARBA00060704"/>
    </source>
</evidence>
<dbReference type="PROSITE" id="PS50263">
    <property type="entry name" value="CN_HYDROLASE"/>
    <property type="match status" value="1"/>
</dbReference>
<dbReference type="Pfam" id="PF00795">
    <property type="entry name" value="CN_hydrolase"/>
    <property type="match status" value="1"/>
</dbReference>
<evidence type="ECO:0000256" key="2">
    <source>
        <dbReference type="ARBA" id="ARBA00034122"/>
    </source>
</evidence>
<reference evidence="7" key="3">
    <citation type="submission" date="2020-12" db="UniProtKB">
        <authorList>
            <consortium name="EnsemblPlants"/>
        </authorList>
    </citation>
    <scope>IDENTIFICATION</scope>
</reference>
<dbReference type="InterPro" id="IPR050345">
    <property type="entry name" value="Aliph_Amidase/BUP"/>
</dbReference>
<reference evidence="7 8" key="1">
    <citation type="journal article" date="2008" name="Science">
        <title>The Physcomitrella genome reveals evolutionary insights into the conquest of land by plants.</title>
        <authorList>
            <person name="Rensing S."/>
            <person name="Lang D."/>
            <person name="Zimmer A."/>
            <person name="Terry A."/>
            <person name="Salamov A."/>
            <person name="Shapiro H."/>
            <person name="Nishiyama T."/>
            <person name="Perroud P.-F."/>
            <person name="Lindquist E."/>
            <person name="Kamisugi Y."/>
            <person name="Tanahashi T."/>
            <person name="Sakakibara K."/>
            <person name="Fujita T."/>
            <person name="Oishi K."/>
            <person name="Shin-I T."/>
            <person name="Kuroki Y."/>
            <person name="Toyoda A."/>
            <person name="Suzuki Y."/>
            <person name="Hashimoto A."/>
            <person name="Yamaguchi K."/>
            <person name="Sugano A."/>
            <person name="Kohara Y."/>
            <person name="Fujiyama A."/>
            <person name="Anterola A."/>
            <person name="Aoki S."/>
            <person name="Ashton N."/>
            <person name="Barbazuk W.B."/>
            <person name="Barker E."/>
            <person name="Bennetzen J."/>
            <person name="Bezanilla M."/>
            <person name="Blankenship R."/>
            <person name="Cho S.H."/>
            <person name="Dutcher S."/>
            <person name="Estelle M."/>
            <person name="Fawcett J.A."/>
            <person name="Gundlach H."/>
            <person name="Hanada K."/>
            <person name="Heyl A."/>
            <person name="Hicks K.A."/>
            <person name="Hugh J."/>
            <person name="Lohr M."/>
            <person name="Mayer K."/>
            <person name="Melkozernov A."/>
            <person name="Murata T."/>
            <person name="Nelson D."/>
            <person name="Pils B."/>
            <person name="Prigge M."/>
            <person name="Reiss B."/>
            <person name="Renner T."/>
            <person name="Rombauts S."/>
            <person name="Rushton P."/>
            <person name="Sanderfoot A."/>
            <person name="Schween G."/>
            <person name="Shiu S.-H."/>
            <person name="Stueber K."/>
            <person name="Theodoulou F.L."/>
            <person name="Tu H."/>
            <person name="Van de Peer Y."/>
            <person name="Verrier P.J."/>
            <person name="Waters E."/>
            <person name="Wood A."/>
            <person name="Yang L."/>
            <person name="Cove D."/>
            <person name="Cuming A."/>
            <person name="Hasebe M."/>
            <person name="Lucas S."/>
            <person name="Mishler D.B."/>
            <person name="Reski R."/>
            <person name="Grigoriev I."/>
            <person name="Quatrano R.S."/>
            <person name="Boore J.L."/>
        </authorList>
    </citation>
    <scope>NUCLEOTIDE SEQUENCE [LARGE SCALE GENOMIC DNA]</scope>
    <source>
        <strain evidence="7 8">cv. Gransden 2004</strain>
    </source>
</reference>
<name>A0A7I4EY57_PHYPA</name>